<keyword evidence="1" id="KW-1133">Transmembrane helix</keyword>
<dbReference type="RefSeq" id="WP_256708335.1">
    <property type="nucleotide sequence ID" value="NZ_CP101914.1"/>
</dbReference>
<accession>A0ABY5JS99</accession>
<dbReference type="EMBL" id="CP101914">
    <property type="protein sequence ID" value="UUI03171.1"/>
    <property type="molecule type" value="Genomic_DNA"/>
</dbReference>
<keyword evidence="3" id="KW-1185">Reference proteome</keyword>
<keyword evidence="1" id="KW-0812">Transmembrane</keyword>
<sequence>MKKRYSEQYLTDIIKQQLFTDENVSEEAASFPLEHPVFGYLKKENVDERQTNCILDVEEHGLLVVLFSGLKKDKILEHFYFRFADMQGIKIKDKKFSVYITLQFTNGMNYEFQLEKRKMKGFPNQNKNLSYAISMMEKQDLHNMSNRSYRKRVLYDKLFSFIYVITLVAFELLALRILFNFHQDSALFFILLVIISIFVAVLHLIILFLAWTYIDKLINRKFYKAYNQIVAEHKEKNDAEEFLERFNNLPYKPKGKQAKNAFYISKSTALYENNRLEEALACLDEVQISTKQIYELVEKQKKMIEGDGHHQD</sequence>
<evidence type="ECO:0000256" key="1">
    <source>
        <dbReference type="SAM" id="Phobius"/>
    </source>
</evidence>
<evidence type="ECO:0000313" key="2">
    <source>
        <dbReference type="EMBL" id="UUI03171.1"/>
    </source>
</evidence>
<proteinExistence type="predicted"/>
<gene>
    <name evidence="2" type="ORF">NP439_00065</name>
</gene>
<evidence type="ECO:0000313" key="3">
    <source>
        <dbReference type="Proteomes" id="UP001059773"/>
    </source>
</evidence>
<organism evidence="2 3">
    <name type="scientific">Oceanobacillus jeddahense</name>
    <dbReference type="NCBI Taxonomy" id="1462527"/>
    <lineage>
        <taxon>Bacteria</taxon>
        <taxon>Bacillati</taxon>
        <taxon>Bacillota</taxon>
        <taxon>Bacilli</taxon>
        <taxon>Bacillales</taxon>
        <taxon>Bacillaceae</taxon>
        <taxon>Oceanobacillus</taxon>
    </lineage>
</organism>
<reference evidence="2" key="1">
    <citation type="submission" date="2022-07" db="EMBL/GenBank/DDBJ databases">
        <title>FELIX.</title>
        <authorList>
            <person name="Wan K.H."/>
            <person name="Park S."/>
            <person name="Lawrence Q."/>
            <person name="Eichenberger J.P."/>
            <person name="Booth B.W."/>
            <person name="Piaggio A.J."/>
            <person name="Chandler J.C."/>
            <person name="Franklin A.B."/>
            <person name="Celniker S.E."/>
        </authorList>
    </citation>
    <scope>NUCLEOTIDE SEQUENCE</scope>
    <source>
        <strain evidence="2">QA-1986 374</strain>
    </source>
</reference>
<protein>
    <submittedName>
        <fullName evidence="2">Uncharacterized protein</fullName>
    </submittedName>
</protein>
<keyword evidence="1" id="KW-0472">Membrane</keyword>
<name>A0ABY5JS99_9BACI</name>
<feature type="transmembrane region" description="Helical" evidence="1">
    <location>
        <begin position="185"/>
        <end position="214"/>
    </location>
</feature>
<dbReference type="Proteomes" id="UP001059773">
    <property type="component" value="Chromosome"/>
</dbReference>
<feature type="transmembrane region" description="Helical" evidence="1">
    <location>
        <begin position="158"/>
        <end position="179"/>
    </location>
</feature>